<dbReference type="Gene3D" id="3.40.50.11860">
    <property type="entry name" value="Diphthamide synthesis DPH1/DPH2 domain 3"/>
    <property type="match status" value="1"/>
</dbReference>
<dbReference type="UniPathway" id="UPA00559"/>
<dbReference type="EMBL" id="BEGY01000099">
    <property type="protein sequence ID" value="GAX83471.1"/>
    <property type="molecule type" value="Genomic_DNA"/>
</dbReference>
<dbReference type="STRING" id="1157962.A0A250XK57"/>
<sequence length="621" mass="66554">MEEDHWDLPLAASYILQNGHKSAALQFPDDLLCYSSRVSSLLQKRDTAYNPLAVDEVAAMHVGASCVVHFGRASLTPITSCPAFFVFPKYHISIGHAALASTQLAHAAAALACRGSSSNPRSVVVIIDQVYHHARSLIQVAVQKAFHEVIESSVSLLFAEPLPRSLEPVSSTRQRGQEQCSPSSVRHQETSTSCGTSCGTSDDAAALCSASCTPSACGKVNVPDESAADTALVPGSCQILPENTGMGRANLSDESQGAAESLTCESSRDRKGVEGAEQTVLELRGFAGECWYAPQGLKDEECLMVWFGSQDAEVLQFLQLTYSTSQWLCCDPGIELEASGSISINCTASKHEAPKHETSLKDVESGNDEPARSCAESATYGVAEVQISEGLSSKTQALLKRRYYLVEKAKQASTVGILVGTLACAGFESAINMVRRQAKLAGKKTYTFVMGKPNPAKLGNFQEVDVYVMVADPLGFLLESKEYLAPILTPHEAMLAFSDRSLDLTARYPLDFLEVIQSSSRYAMSDSEEDANSQDTALVEKSLGGLQVGAQTQHSLSLVAAHNAAEYHIIKRGYKGLETPLTGADKLSPVELVQGKFGRAAGYVDAVQAKKTDSEVFTNVV</sequence>
<dbReference type="AlphaFoldDB" id="A0A250XK57"/>
<dbReference type="OrthoDB" id="449241at2759"/>
<dbReference type="PANTHER" id="PTHR10762">
    <property type="entry name" value="DIPHTHAMIDE BIOSYNTHESIS PROTEIN"/>
    <property type="match status" value="1"/>
</dbReference>
<evidence type="ECO:0000256" key="2">
    <source>
        <dbReference type="ARBA" id="ARBA00005156"/>
    </source>
</evidence>
<dbReference type="GO" id="GO:0017183">
    <property type="term" value="P:protein histidyl modification to diphthamide"/>
    <property type="evidence" value="ECO:0007669"/>
    <property type="project" value="UniProtKB-UniPathway"/>
</dbReference>
<gene>
    <name evidence="8" type="ORF">CEUSTIGMA_g10896.t1</name>
</gene>
<dbReference type="Proteomes" id="UP000232323">
    <property type="component" value="Unassembled WGS sequence"/>
</dbReference>
<evidence type="ECO:0000256" key="7">
    <source>
        <dbReference type="SAM" id="MobiDB-lite"/>
    </source>
</evidence>
<dbReference type="Pfam" id="PF01866">
    <property type="entry name" value="Diphthamide_syn"/>
    <property type="match status" value="2"/>
</dbReference>
<name>A0A250XK57_9CHLO</name>
<keyword evidence="6" id="KW-0411">Iron-sulfur</keyword>
<dbReference type="NCBIfam" id="TIGR00322">
    <property type="entry name" value="diphth2_R"/>
    <property type="match status" value="2"/>
</dbReference>
<feature type="compositionally biased region" description="Polar residues" evidence="7">
    <location>
        <begin position="168"/>
        <end position="185"/>
    </location>
</feature>
<dbReference type="FunFam" id="3.40.50.11860:FF:000001">
    <property type="entry name" value="2-(3-amino-3-carboxypropyl)histidine synthase subunit 2"/>
    <property type="match status" value="1"/>
</dbReference>
<comment type="similarity">
    <text evidence="3">Belongs to the DPH1/DPH2 family. DPH2 subfamily.</text>
</comment>
<protein>
    <recommendedName>
        <fullName evidence="10">Diphthamide biosynthesis protein 2</fullName>
    </recommendedName>
</protein>
<reference evidence="8 9" key="1">
    <citation type="submission" date="2017-08" db="EMBL/GenBank/DDBJ databases">
        <title>Acidophilic green algal genome provides insights into adaptation to an acidic environment.</title>
        <authorList>
            <person name="Hirooka S."/>
            <person name="Hirose Y."/>
            <person name="Kanesaki Y."/>
            <person name="Higuchi S."/>
            <person name="Fujiwara T."/>
            <person name="Onuma R."/>
            <person name="Era A."/>
            <person name="Ohbayashi R."/>
            <person name="Uzuka A."/>
            <person name="Nozaki H."/>
            <person name="Yoshikawa H."/>
            <person name="Miyagishima S.Y."/>
        </authorList>
    </citation>
    <scope>NUCLEOTIDE SEQUENCE [LARGE SCALE GENOMIC DNA]</scope>
    <source>
        <strain evidence="8 9">NIES-2499</strain>
    </source>
</reference>
<evidence type="ECO:0000256" key="6">
    <source>
        <dbReference type="ARBA" id="ARBA00023014"/>
    </source>
</evidence>
<dbReference type="Gene3D" id="3.40.50.11840">
    <property type="entry name" value="Diphthamide synthesis DPH1/DPH2 domain 1"/>
    <property type="match status" value="1"/>
</dbReference>
<keyword evidence="9" id="KW-1185">Reference proteome</keyword>
<evidence type="ECO:0000256" key="3">
    <source>
        <dbReference type="ARBA" id="ARBA00006179"/>
    </source>
</evidence>
<dbReference type="PANTHER" id="PTHR10762:SF2">
    <property type="entry name" value="2-(3-AMINO-3-CARBOXYPROPYL)HISTIDINE SYNTHASE SUBUNIT 2"/>
    <property type="match status" value="1"/>
</dbReference>
<accession>A0A250XK57</accession>
<dbReference type="GO" id="GO:0090560">
    <property type="term" value="F:2-(3-amino-3-carboxypropyl)histidine synthase activity"/>
    <property type="evidence" value="ECO:0007669"/>
    <property type="project" value="InterPro"/>
</dbReference>
<organism evidence="8 9">
    <name type="scientific">Chlamydomonas eustigma</name>
    <dbReference type="NCBI Taxonomy" id="1157962"/>
    <lineage>
        <taxon>Eukaryota</taxon>
        <taxon>Viridiplantae</taxon>
        <taxon>Chlorophyta</taxon>
        <taxon>core chlorophytes</taxon>
        <taxon>Chlorophyceae</taxon>
        <taxon>CS clade</taxon>
        <taxon>Chlamydomonadales</taxon>
        <taxon>Chlamydomonadaceae</taxon>
        <taxon>Chlamydomonas</taxon>
    </lineage>
</organism>
<dbReference type="InterPro" id="IPR016435">
    <property type="entry name" value="DPH1/DPH2"/>
</dbReference>
<evidence type="ECO:0008006" key="10">
    <source>
        <dbReference type="Google" id="ProtNLM"/>
    </source>
</evidence>
<feature type="region of interest" description="Disordered" evidence="7">
    <location>
        <begin position="167"/>
        <end position="196"/>
    </location>
</feature>
<dbReference type="InterPro" id="IPR042265">
    <property type="entry name" value="DPH1/DPH2_3"/>
</dbReference>
<evidence type="ECO:0000313" key="8">
    <source>
        <dbReference type="EMBL" id="GAX83471.1"/>
    </source>
</evidence>
<keyword evidence="4" id="KW-0479">Metal-binding</keyword>
<feature type="region of interest" description="Disordered" evidence="7">
    <location>
        <begin position="248"/>
        <end position="273"/>
    </location>
</feature>
<dbReference type="InterPro" id="IPR042263">
    <property type="entry name" value="DPH1/DPH2_1"/>
</dbReference>
<dbReference type="GO" id="GO:0046872">
    <property type="term" value="F:metal ion binding"/>
    <property type="evidence" value="ECO:0007669"/>
    <property type="project" value="UniProtKB-KW"/>
</dbReference>
<evidence type="ECO:0000256" key="4">
    <source>
        <dbReference type="ARBA" id="ARBA00022723"/>
    </source>
</evidence>
<keyword evidence="5" id="KW-0408">Iron</keyword>
<dbReference type="SFLD" id="SFLDS00032">
    <property type="entry name" value="Radical_SAM_3-amino-3-carboxyp"/>
    <property type="match status" value="1"/>
</dbReference>
<evidence type="ECO:0000313" key="9">
    <source>
        <dbReference type="Proteomes" id="UP000232323"/>
    </source>
</evidence>
<dbReference type="GO" id="GO:0051536">
    <property type="term" value="F:iron-sulfur cluster binding"/>
    <property type="evidence" value="ECO:0007669"/>
    <property type="project" value="UniProtKB-KW"/>
</dbReference>
<evidence type="ECO:0000256" key="5">
    <source>
        <dbReference type="ARBA" id="ARBA00023004"/>
    </source>
</evidence>
<comment type="cofactor">
    <cofactor evidence="1">
        <name>[4Fe-4S] cluster</name>
        <dbReference type="ChEBI" id="CHEBI:49883"/>
    </cofactor>
</comment>
<evidence type="ECO:0000256" key="1">
    <source>
        <dbReference type="ARBA" id="ARBA00001966"/>
    </source>
</evidence>
<proteinExistence type="inferred from homology"/>
<comment type="caution">
    <text evidence="8">The sequence shown here is derived from an EMBL/GenBank/DDBJ whole genome shotgun (WGS) entry which is preliminary data.</text>
</comment>
<comment type="pathway">
    <text evidence="2">Protein modification; peptidyl-diphthamide biosynthesis.</text>
</comment>